<keyword evidence="4" id="KW-1185">Reference proteome</keyword>
<organism evidence="3 4">
    <name type="scientific">Triparma columacea</name>
    <dbReference type="NCBI Taxonomy" id="722753"/>
    <lineage>
        <taxon>Eukaryota</taxon>
        <taxon>Sar</taxon>
        <taxon>Stramenopiles</taxon>
        <taxon>Ochrophyta</taxon>
        <taxon>Bolidophyceae</taxon>
        <taxon>Parmales</taxon>
        <taxon>Triparmaceae</taxon>
        <taxon>Triparma</taxon>
    </lineage>
</organism>
<accession>A0A9W7LAB8</accession>
<feature type="transmembrane region" description="Helical" evidence="1">
    <location>
        <begin position="349"/>
        <end position="370"/>
    </location>
</feature>
<dbReference type="OrthoDB" id="10558113at2759"/>
<sequence length="433" mass="45480">MIFSTNSSVPEAHHVNMAVCSSAPSTIYAAYQVGKDGEEYYIMIGTSKDGGETWDKGRVVVRGGGSMWDPVLYCSGEGKLSLFFGLGEVGGGRGGDLLVIRSEDGGVGWGERVLVMAQGEGVLGGGVLSFSNMLVSVSGNLLLPIQSPSSSTSTSAASLIVSTDQGETWSLLPSLSPWNITTSPASEILDPAIFSGGGSSGCSVYFRSVSGYAWSALTTDPTCLTGWSEAVERLDLPNPDARVSVADGPAGGVFLSGNFGGGGEELGGIGIDKSVDGGARWARWEGDIGQGVENVTGTSAALVLTPDERKKGNSIYRVIVAYEQPGGIDCRQFSYNVVGDVEDIWNAEMFFVGVGLSTLFVCILAFLLHLNHKLFSPRKSDLESLQEPLNDRNDRETINDQTIVRGGTVVTAFGRRGTVRDLRVAADGGLGFS</sequence>
<dbReference type="CDD" id="cd15482">
    <property type="entry name" value="Sialidase_non-viral"/>
    <property type="match status" value="1"/>
</dbReference>
<keyword evidence="1" id="KW-1133">Transmembrane helix</keyword>
<keyword evidence="1" id="KW-0472">Membrane</keyword>
<evidence type="ECO:0000259" key="2">
    <source>
        <dbReference type="Pfam" id="PF13088"/>
    </source>
</evidence>
<dbReference type="SUPFAM" id="SSF50939">
    <property type="entry name" value="Sialidases"/>
    <property type="match status" value="1"/>
</dbReference>
<dbReference type="EMBL" id="BRYA01000151">
    <property type="protein sequence ID" value="GMI41459.1"/>
    <property type="molecule type" value="Genomic_DNA"/>
</dbReference>
<evidence type="ECO:0000313" key="3">
    <source>
        <dbReference type="EMBL" id="GMI41459.1"/>
    </source>
</evidence>
<keyword evidence="1" id="KW-0812">Transmembrane</keyword>
<dbReference type="InterPro" id="IPR011040">
    <property type="entry name" value="Sialidase"/>
</dbReference>
<dbReference type="Gene3D" id="2.120.10.10">
    <property type="match status" value="1"/>
</dbReference>
<comment type="caution">
    <text evidence="3">The sequence shown here is derived from an EMBL/GenBank/DDBJ whole genome shotgun (WGS) entry which is preliminary data.</text>
</comment>
<proteinExistence type="predicted"/>
<name>A0A9W7LAB8_9STRA</name>
<dbReference type="Proteomes" id="UP001165065">
    <property type="component" value="Unassembled WGS sequence"/>
</dbReference>
<dbReference type="PANTHER" id="PTHR43752">
    <property type="entry name" value="BNR/ASP-BOX REPEAT FAMILY PROTEIN"/>
    <property type="match status" value="1"/>
</dbReference>
<evidence type="ECO:0000256" key="1">
    <source>
        <dbReference type="SAM" id="Phobius"/>
    </source>
</evidence>
<gene>
    <name evidence="3" type="ORF">TrCOL_g11653</name>
</gene>
<feature type="domain" description="Sialidase" evidence="2">
    <location>
        <begin position="26"/>
        <end position="258"/>
    </location>
</feature>
<dbReference type="Pfam" id="PF13088">
    <property type="entry name" value="BNR_2"/>
    <property type="match status" value="1"/>
</dbReference>
<dbReference type="InterPro" id="IPR036278">
    <property type="entry name" value="Sialidase_sf"/>
</dbReference>
<dbReference type="AlphaFoldDB" id="A0A9W7LAB8"/>
<evidence type="ECO:0000313" key="4">
    <source>
        <dbReference type="Proteomes" id="UP001165065"/>
    </source>
</evidence>
<protein>
    <recommendedName>
        <fullName evidence="2">Sialidase domain-containing protein</fullName>
    </recommendedName>
</protein>
<dbReference type="PANTHER" id="PTHR43752:SF2">
    <property type="entry name" value="BNR_ASP-BOX REPEAT FAMILY PROTEIN"/>
    <property type="match status" value="1"/>
</dbReference>
<reference evidence="4" key="1">
    <citation type="journal article" date="2023" name="Commun. Biol.">
        <title>Genome analysis of Parmales, the sister group of diatoms, reveals the evolutionary specialization of diatoms from phago-mixotrophs to photoautotrophs.</title>
        <authorList>
            <person name="Ban H."/>
            <person name="Sato S."/>
            <person name="Yoshikawa S."/>
            <person name="Yamada K."/>
            <person name="Nakamura Y."/>
            <person name="Ichinomiya M."/>
            <person name="Sato N."/>
            <person name="Blanc-Mathieu R."/>
            <person name="Endo H."/>
            <person name="Kuwata A."/>
            <person name="Ogata H."/>
        </authorList>
    </citation>
    <scope>NUCLEOTIDE SEQUENCE [LARGE SCALE GENOMIC DNA]</scope>
</reference>